<evidence type="ECO:0000313" key="5">
    <source>
        <dbReference type="EMBL" id="NSJ46410.1"/>
    </source>
</evidence>
<dbReference type="CDD" id="cd01561">
    <property type="entry name" value="CBS_like"/>
    <property type="match status" value="1"/>
</dbReference>
<dbReference type="PANTHER" id="PTHR10314">
    <property type="entry name" value="CYSTATHIONINE BETA-SYNTHASE"/>
    <property type="match status" value="1"/>
</dbReference>
<comment type="cofactor">
    <cofactor evidence="1">
        <name>pyridoxal 5'-phosphate</name>
        <dbReference type="ChEBI" id="CHEBI:597326"/>
    </cofactor>
</comment>
<dbReference type="PROSITE" id="PS00901">
    <property type="entry name" value="CYS_SYNTHASE"/>
    <property type="match status" value="1"/>
</dbReference>
<organism evidence="5 6">
    <name type="scientific">Enterocloster clostridioformis</name>
    <dbReference type="NCBI Taxonomy" id="1531"/>
    <lineage>
        <taxon>Bacteria</taxon>
        <taxon>Bacillati</taxon>
        <taxon>Bacillota</taxon>
        <taxon>Clostridia</taxon>
        <taxon>Lachnospirales</taxon>
        <taxon>Lachnospiraceae</taxon>
        <taxon>Enterocloster</taxon>
    </lineage>
</organism>
<evidence type="ECO:0000256" key="1">
    <source>
        <dbReference type="ARBA" id="ARBA00001933"/>
    </source>
</evidence>
<comment type="caution">
    <text evidence="5">The sequence shown here is derived from an EMBL/GenBank/DDBJ whole genome shotgun (WGS) entry which is preliminary data.</text>
</comment>
<feature type="domain" description="Tryptophan synthase beta chain-like PALP" evidence="4">
    <location>
        <begin position="7"/>
        <end position="294"/>
    </location>
</feature>
<evidence type="ECO:0000259" key="4">
    <source>
        <dbReference type="Pfam" id="PF00291"/>
    </source>
</evidence>
<proteinExistence type="inferred from homology"/>
<dbReference type="SUPFAM" id="SSF53686">
    <property type="entry name" value="Tryptophan synthase beta subunit-like PLP-dependent enzymes"/>
    <property type="match status" value="1"/>
</dbReference>
<name>A0ABD6LP47_9FIRM</name>
<dbReference type="InterPro" id="IPR001216">
    <property type="entry name" value="P-phosphate_BS"/>
</dbReference>
<evidence type="ECO:0000256" key="3">
    <source>
        <dbReference type="ARBA" id="ARBA00022898"/>
    </source>
</evidence>
<evidence type="ECO:0000256" key="2">
    <source>
        <dbReference type="ARBA" id="ARBA00007103"/>
    </source>
</evidence>
<reference evidence="5 6" key="1">
    <citation type="journal article" date="2020" name="Cell Host Microbe">
        <title>Functional and Genomic Variation between Human-Derived Isolates of Lachnospiraceae Reveals Inter- and Intra-Species Diversity.</title>
        <authorList>
            <person name="Sorbara M.T."/>
            <person name="Littmann E.R."/>
            <person name="Fontana E."/>
            <person name="Moody T.U."/>
            <person name="Kohout C.E."/>
            <person name="Gjonbalaj M."/>
            <person name="Eaton V."/>
            <person name="Seok R."/>
            <person name="Leiner I.M."/>
            <person name="Pamer E.G."/>
        </authorList>
    </citation>
    <scope>NUCLEOTIDE SEQUENCE [LARGE SCALE GENOMIC DNA]</scope>
    <source>
        <strain evidence="5 6">MSK.2.26</strain>
    </source>
</reference>
<dbReference type="FunFam" id="3.40.50.1100:FF:000118">
    <property type="entry name" value="Related to CYS4-cystathionine beta-synthase"/>
    <property type="match status" value="1"/>
</dbReference>
<dbReference type="GO" id="GO:0019344">
    <property type="term" value="P:cysteine biosynthetic process"/>
    <property type="evidence" value="ECO:0007669"/>
    <property type="project" value="UniProtKB-ARBA"/>
</dbReference>
<dbReference type="Gene3D" id="3.40.50.1100">
    <property type="match status" value="2"/>
</dbReference>
<gene>
    <name evidence="5" type="ORF">G5B26_23195</name>
</gene>
<dbReference type="Proteomes" id="UP000719916">
    <property type="component" value="Unassembled WGS sequence"/>
</dbReference>
<dbReference type="AlphaFoldDB" id="A0ABD6LP47"/>
<dbReference type="GO" id="GO:0016765">
    <property type="term" value="F:transferase activity, transferring alkyl or aryl (other than methyl) groups"/>
    <property type="evidence" value="ECO:0007669"/>
    <property type="project" value="UniProtKB-ARBA"/>
</dbReference>
<accession>A0ABD6LP47</accession>
<dbReference type="RefSeq" id="WP_002587937.1">
    <property type="nucleotide sequence ID" value="NZ_JAAIND010000069.1"/>
</dbReference>
<protein>
    <submittedName>
        <fullName evidence="5">Cysteine synthase family protein</fullName>
    </submittedName>
</protein>
<evidence type="ECO:0000313" key="6">
    <source>
        <dbReference type="Proteomes" id="UP000719916"/>
    </source>
</evidence>
<keyword evidence="3" id="KW-0663">Pyridoxal phosphate</keyword>
<sequence>MIVDVLSTIGKTPLVRLNNITSPDESEVVLKYEKVNPGGSIKDRPANYIIMEAERRGLLKPGGTIIESSSGNFGVSLAMIGAAKGYRIIILVDPKTTETNLALLKCFGAEVIVVTEKDDCGSYHKTRISLANRLSMEIKNSFRPDQCFSLLNSEAHYKSTAREIIDDCAGAVDMIIAPVSTGGQLGGISKYIKNYYPHIQIVGVDAEGSAVFGGTTHSYLIPGIGLGWTPENLQLSKIDCAYKVSDEDAYRAARTLAKHEGILMGPSSGACIIVALRFSKILGAGKRIVSMMSDGAERYIQTLFNDKWLIENGFSLTTSIEELKERAKKLQAWSTCPCERANYQSALKSSLEIPSTTSCINSDLVKSLPEMSDASFLD</sequence>
<dbReference type="InterPro" id="IPR001926">
    <property type="entry name" value="TrpB-like_PALP"/>
</dbReference>
<dbReference type="InterPro" id="IPR050214">
    <property type="entry name" value="Cys_Synth/Cystath_Beta-Synth"/>
</dbReference>
<dbReference type="EMBL" id="JAAISW010000065">
    <property type="protein sequence ID" value="NSJ46410.1"/>
    <property type="molecule type" value="Genomic_DNA"/>
</dbReference>
<comment type="similarity">
    <text evidence="2">Belongs to the cysteine synthase/cystathionine beta-synthase family.</text>
</comment>
<dbReference type="InterPro" id="IPR036052">
    <property type="entry name" value="TrpB-like_PALP_sf"/>
</dbReference>
<dbReference type="Pfam" id="PF00291">
    <property type="entry name" value="PALP"/>
    <property type="match status" value="1"/>
</dbReference>